<reference evidence="2 4" key="1">
    <citation type="journal article" date="2019" name="Sci. Rep.">
        <title>Orb-weaving spider Araneus ventricosus genome elucidates the spidroin gene catalogue.</title>
        <authorList>
            <person name="Kono N."/>
            <person name="Nakamura H."/>
            <person name="Ohtoshi R."/>
            <person name="Moran D.A.P."/>
            <person name="Shinohara A."/>
            <person name="Yoshida Y."/>
            <person name="Fujiwara M."/>
            <person name="Mori M."/>
            <person name="Tomita M."/>
            <person name="Arakawa K."/>
        </authorList>
    </citation>
    <scope>NUCLEOTIDE SEQUENCE [LARGE SCALE GENOMIC DNA]</scope>
</reference>
<feature type="region of interest" description="Disordered" evidence="1">
    <location>
        <begin position="36"/>
        <end position="58"/>
    </location>
</feature>
<dbReference type="EMBL" id="BGPR01020453">
    <property type="protein sequence ID" value="GBN84702.1"/>
    <property type="molecule type" value="Genomic_DNA"/>
</dbReference>
<sequence>MYYFHRVHFGSPEMCAKACRSKSGLPIKRFTARQRNLASSSIGKTPLHPPEDNPSTDVEGMYGLVHALRSPFSVTEAGALIILEDIRGVCHSVLPGDAEK</sequence>
<proteinExistence type="predicted"/>
<dbReference type="AlphaFoldDB" id="A0A4Y2S8W9"/>
<gene>
    <name evidence="2" type="ORF">AVEN_131810_1</name>
    <name evidence="3" type="ORF">AVEN_37644_1</name>
</gene>
<organism evidence="2 4">
    <name type="scientific">Araneus ventricosus</name>
    <name type="common">Orbweaver spider</name>
    <name type="synonym">Epeira ventricosa</name>
    <dbReference type="NCBI Taxonomy" id="182803"/>
    <lineage>
        <taxon>Eukaryota</taxon>
        <taxon>Metazoa</taxon>
        <taxon>Ecdysozoa</taxon>
        <taxon>Arthropoda</taxon>
        <taxon>Chelicerata</taxon>
        <taxon>Arachnida</taxon>
        <taxon>Araneae</taxon>
        <taxon>Araneomorphae</taxon>
        <taxon>Entelegynae</taxon>
        <taxon>Araneoidea</taxon>
        <taxon>Araneidae</taxon>
        <taxon>Araneus</taxon>
    </lineage>
</organism>
<keyword evidence="4" id="KW-1185">Reference proteome</keyword>
<comment type="caution">
    <text evidence="2">The sequence shown here is derived from an EMBL/GenBank/DDBJ whole genome shotgun (WGS) entry which is preliminary data.</text>
</comment>
<dbReference type="Proteomes" id="UP000499080">
    <property type="component" value="Unassembled WGS sequence"/>
</dbReference>
<evidence type="ECO:0000313" key="3">
    <source>
        <dbReference type="EMBL" id="GBN84702.1"/>
    </source>
</evidence>
<name>A0A4Y2S8W9_ARAVE</name>
<evidence type="ECO:0000313" key="4">
    <source>
        <dbReference type="Proteomes" id="UP000499080"/>
    </source>
</evidence>
<evidence type="ECO:0000313" key="2">
    <source>
        <dbReference type="EMBL" id="GBN84674.1"/>
    </source>
</evidence>
<dbReference type="EMBL" id="BGPR01020443">
    <property type="protein sequence ID" value="GBN84674.1"/>
    <property type="molecule type" value="Genomic_DNA"/>
</dbReference>
<evidence type="ECO:0000256" key="1">
    <source>
        <dbReference type="SAM" id="MobiDB-lite"/>
    </source>
</evidence>
<protein>
    <submittedName>
        <fullName evidence="2">Uncharacterized protein</fullName>
    </submittedName>
</protein>
<accession>A0A4Y2S8W9</accession>